<sequence length="150" mass="16480">MGGSLLANWIITSPYLCGMLSARNPWEDAYTIRFYLVLFKPNLSPDGENLASVGADNRICIFRFSNPILITVAGQPELSEIPTLWCHVPMAHTEDINSVCWSPKSTKLSDSQPPDENSGKLLCSAGDDGVIRFWVVPSCYPVNCSELAVD</sequence>
<gene>
    <name evidence="1" type="ORF">FBUS_03750</name>
</gene>
<evidence type="ECO:0000313" key="1">
    <source>
        <dbReference type="EMBL" id="KAA0196664.1"/>
    </source>
</evidence>
<dbReference type="Pfam" id="PF00400">
    <property type="entry name" value="WD40"/>
    <property type="match status" value="1"/>
</dbReference>
<dbReference type="AlphaFoldDB" id="A0A8E0S1L7"/>
<dbReference type="InterPro" id="IPR015943">
    <property type="entry name" value="WD40/YVTN_repeat-like_dom_sf"/>
</dbReference>
<dbReference type="Proteomes" id="UP000728185">
    <property type="component" value="Unassembled WGS sequence"/>
</dbReference>
<keyword evidence="2" id="KW-1185">Reference proteome</keyword>
<reference evidence="1" key="1">
    <citation type="submission" date="2019-05" db="EMBL/GenBank/DDBJ databases">
        <title>Annotation for the trematode Fasciolopsis buski.</title>
        <authorList>
            <person name="Choi Y.-J."/>
        </authorList>
    </citation>
    <scope>NUCLEOTIDE SEQUENCE</scope>
    <source>
        <strain evidence="1">HT</strain>
        <tissue evidence="1">Whole worm</tissue>
    </source>
</reference>
<evidence type="ECO:0000313" key="2">
    <source>
        <dbReference type="Proteomes" id="UP000728185"/>
    </source>
</evidence>
<dbReference type="OrthoDB" id="63070at2759"/>
<dbReference type="Gene3D" id="2.130.10.10">
    <property type="entry name" value="YVTN repeat-like/Quinoprotein amine dehydrogenase"/>
    <property type="match status" value="1"/>
</dbReference>
<dbReference type="EMBL" id="LUCM01002883">
    <property type="protein sequence ID" value="KAA0196664.1"/>
    <property type="molecule type" value="Genomic_DNA"/>
</dbReference>
<proteinExistence type="predicted"/>
<dbReference type="InterPro" id="IPR036322">
    <property type="entry name" value="WD40_repeat_dom_sf"/>
</dbReference>
<comment type="caution">
    <text evidence="1">The sequence shown here is derived from an EMBL/GenBank/DDBJ whole genome shotgun (WGS) entry which is preliminary data.</text>
</comment>
<dbReference type="SUPFAM" id="SSF50978">
    <property type="entry name" value="WD40 repeat-like"/>
    <property type="match status" value="1"/>
</dbReference>
<dbReference type="SMART" id="SM00320">
    <property type="entry name" value="WD40"/>
    <property type="match status" value="2"/>
</dbReference>
<organism evidence="1 2">
    <name type="scientific">Fasciolopsis buskii</name>
    <dbReference type="NCBI Taxonomy" id="27845"/>
    <lineage>
        <taxon>Eukaryota</taxon>
        <taxon>Metazoa</taxon>
        <taxon>Spiralia</taxon>
        <taxon>Lophotrochozoa</taxon>
        <taxon>Platyhelminthes</taxon>
        <taxon>Trematoda</taxon>
        <taxon>Digenea</taxon>
        <taxon>Plagiorchiida</taxon>
        <taxon>Echinostomata</taxon>
        <taxon>Echinostomatoidea</taxon>
        <taxon>Fasciolidae</taxon>
        <taxon>Fasciolopsis</taxon>
    </lineage>
</organism>
<name>A0A8E0S1L7_9TREM</name>
<dbReference type="InterPro" id="IPR001680">
    <property type="entry name" value="WD40_rpt"/>
</dbReference>
<accession>A0A8E0S1L7</accession>
<protein>
    <submittedName>
        <fullName evidence="1">Uncharacterized protein</fullName>
    </submittedName>
</protein>